<dbReference type="Gene3D" id="1.25.40.10">
    <property type="entry name" value="Tetratricopeptide repeat domain"/>
    <property type="match status" value="1"/>
</dbReference>
<accession>A0AAJ7JHI2</accession>
<dbReference type="GO" id="GO:1905515">
    <property type="term" value="P:non-motile cilium assembly"/>
    <property type="evidence" value="ECO:0007669"/>
    <property type="project" value="InterPro"/>
</dbReference>
<dbReference type="Proteomes" id="UP000694925">
    <property type="component" value="Unplaced"/>
</dbReference>
<dbReference type="GO" id="GO:0034464">
    <property type="term" value="C:BBSome"/>
    <property type="evidence" value="ECO:0007669"/>
    <property type="project" value="InterPro"/>
</dbReference>
<evidence type="ECO:0000256" key="1">
    <source>
        <dbReference type="PROSITE-ProRule" id="PRU00339"/>
    </source>
</evidence>
<keyword evidence="1" id="KW-0802">TPR repeat</keyword>
<evidence type="ECO:0000313" key="4">
    <source>
        <dbReference type="RefSeq" id="XP_017893034.1"/>
    </source>
</evidence>
<protein>
    <submittedName>
        <fullName evidence="4">Tetratricopeptide repeat protein 8 isoform X1</fullName>
    </submittedName>
</protein>
<dbReference type="GO" id="GO:0097730">
    <property type="term" value="C:non-motile cilium"/>
    <property type="evidence" value="ECO:0007669"/>
    <property type="project" value="TreeGrafter"/>
</dbReference>
<dbReference type="GeneID" id="108632769"/>
<dbReference type="InterPro" id="IPR011990">
    <property type="entry name" value="TPR-like_helical_dom_sf"/>
</dbReference>
<name>A0AAJ7JHI2_9HYME</name>
<evidence type="ECO:0000256" key="2">
    <source>
        <dbReference type="SAM" id="MobiDB-lite"/>
    </source>
</evidence>
<dbReference type="RefSeq" id="XP_017893034.1">
    <property type="nucleotide sequence ID" value="XM_018037545.2"/>
</dbReference>
<dbReference type="PANTHER" id="PTHR44177">
    <property type="entry name" value="TETRATRICOPEPTIDE REPEAT PROTEIN 8"/>
    <property type="match status" value="1"/>
</dbReference>
<dbReference type="PANTHER" id="PTHR44177:SF1">
    <property type="entry name" value="TETRATRICOPEPTIDE REPEAT PROTEIN 8"/>
    <property type="match status" value="1"/>
</dbReference>
<dbReference type="GO" id="GO:0036064">
    <property type="term" value="C:ciliary basal body"/>
    <property type="evidence" value="ECO:0007669"/>
    <property type="project" value="TreeGrafter"/>
</dbReference>
<dbReference type="KEGG" id="ccal:108632769"/>
<dbReference type="InterPro" id="IPR019734">
    <property type="entry name" value="TPR_rpt"/>
</dbReference>
<organism evidence="3 4">
    <name type="scientific">Ceratina calcarata</name>
    <dbReference type="NCBI Taxonomy" id="156304"/>
    <lineage>
        <taxon>Eukaryota</taxon>
        <taxon>Metazoa</taxon>
        <taxon>Ecdysozoa</taxon>
        <taxon>Arthropoda</taxon>
        <taxon>Hexapoda</taxon>
        <taxon>Insecta</taxon>
        <taxon>Pterygota</taxon>
        <taxon>Neoptera</taxon>
        <taxon>Endopterygota</taxon>
        <taxon>Hymenoptera</taxon>
        <taxon>Apocrita</taxon>
        <taxon>Aculeata</taxon>
        <taxon>Apoidea</taxon>
        <taxon>Anthophila</taxon>
        <taxon>Apidae</taxon>
        <taxon>Ceratina</taxon>
        <taxon>Zadontomerus</taxon>
    </lineage>
</organism>
<evidence type="ECO:0000313" key="3">
    <source>
        <dbReference type="Proteomes" id="UP000694925"/>
    </source>
</evidence>
<dbReference type="Pfam" id="PF13432">
    <property type="entry name" value="TPR_16"/>
    <property type="match status" value="1"/>
</dbReference>
<dbReference type="SUPFAM" id="SSF81901">
    <property type="entry name" value="HCP-like"/>
    <property type="match status" value="1"/>
</dbReference>
<dbReference type="CTD" id="33217"/>
<feature type="repeat" description="TPR" evidence="1">
    <location>
        <begin position="342"/>
        <end position="375"/>
    </location>
</feature>
<gene>
    <name evidence="4" type="primary">LOC108632769</name>
</gene>
<keyword evidence="3" id="KW-1185">Reference proteome</keyword>
<sequence>MELFKALSLFSRGKYEECAAICTNLLRKNPLDQAVWVLKMRALTLQVYVDDIEGEEEGIAESLLDNYTISSMPRPGTSLKNPGTSYTGQHLRPRTQSGRPLTGVVRPATQSAISQSIEQTLRTPRTAMTARPITASASRTVRLGTASMLTEPGGPFIQLSRLNISKYASQSSIAKPLFEYIYYHEHDVRYALDLAVQATQVCQYKDWWWKVQLGKCYYSLGLVRDAEQQFKSALKDSKTIEVILRLIRVYIRLDQPLAALDTCKRGLEYFPNDVNILTEMGRIFDDLNNTSMSLKYYKLIAHEDASHTEAIASIGMHHFYNDQSELALRYYRRLLQMGVYNAELFNNLGLCCFYAQQYDHVISCFERAINLSTDETMADVWYNISHIALTVGDVMMAEDCLKLAIVNDNRHALAYNNLGVIQIRNGNVTAARTYFHAAANIANFIYEPHFNSAHLAYEVGDLQTSYIAVKKSLSVHPNHWDSKTLLKKLERYFSHM</sequence>
<dbReference type="AlphaFoldDB" id="A0AAJ7JHI2"/>
<dbReference type="PROSITE" id="PS50005">
    <property type="entry name" value="TPR"/>
    <property type="match status" value="1"/>
</dbReference>
<dbReference type="CDD" id="cd21341">
    <property type="entry name" value="TTC8_N"/>
    <property type="match status" value="1"/>
</dbReference>
<feature type="region of interest" description="Disordered" evidence="2">
    <location>
        <begin position="71"/>
        <end position="101"/>
    </location>
</feature>
<feature type="compositionally biased region" description="Polar residues" evidence="2">
    <location>
        <begin position="78"/>
        <end position="99"/>
    </location>
</feature>
<dbReference type="InterPro" id="IPR028796">
    <property type="entry name" value="BBS8"/>
</dbReference>
<reference evidence="4" key="1">
    <citation type="submission" date="2025-08" db="UniProtKB">
        <authorList>
            <consortium name="RefSeq"/>
        </authorList>
    </citation>
    <scope>IDENTIFICATION</scope>
    <source>
        <tissue evidence="4">Whole body</tissue>
    </source>
</reference>
<dbReference type="SMART" id="SM00028">
    <property type="entry name" value="TPR"/>
    <property type="match status" value="8"/>
</dbReference>
<proteinExistence type="predicted"/>